<evidence type="ECO:0000313" key="3">
    <source>
        <dbReference type="Proteomes" id="UP000019593"/>
    </source>
</evidence>
<organism evidence="2 3">
    <name type="scientific">Roseicyclus elongatus DSM 19469</name>
    <dbReference type="NCBI Taxonomy" id="1294273"/>
    <lineage>
        <taxon>Bacteria</taxon>
        <taxon>Pseudomonadati</taxon>
        <taxon>Pseudomonadota</taxon>
        <taxon>Alphaproteobacteria</taxon>
        <taxon>Rhodobacterales</taxon>
        <taxon>Roseobacteraceae</taxon>
        <taxon>Roseicyclus</taxon>
    </lineage>
</organism>
<dbReference type="EMBL" id="CP004372">
    <property type="protein sequence ID" value="AHM02647.1"/>
    <property type="molecule type" value="Genomic_DNA"/>
</dbReference>
<dbReference type="KEGG" id="red:roselon_00190"/>
<keyword evidence="1" id="KW-0472">Membrane</keyword>
<gene>
    <name evidence="2" type="ORF">roselon_00190</name>
</gene>
<feature type="transmembrane region" description="Helical" evidence="1">
    <location>
        <begin position="12"/>
        <end position="32"/>
    </location>
</feature>
<dbReference type="RefSeq" id="WP_025310574.1">
    <property type="nucleotide sequence ID" value="NZ_CP004372.1"/>
</dbReference>
<evidence type="ECO:0000256" key="1">
    <source>
        <dbReference type="SAM" id="Phobius"/>
    </source>
</evidence>
<protein>
    <submittedName>
        <fullName evidence="2">Uncharacterized protein</fullName>
    </submittedName>
</protein>
<keyword evidence="1" id="KW-1133">Transmembrane helix</keyword>
<dbReference type="Proteomes" id="UP000019593">
    <property type="component" value="Chromosome"/>
</dbReference>
<dbReference type="HOGENOM" id="CLU_2397720_0_0_5"/>
<dbReference type="STRING" id="1294273.roselon_00190"/>
<evidence type="ECO:0000313" key="2">
    <source>
        <dbReference type="EMBL" id="AHM02647.1"/>
    </source>
</evidence>
<name>W8RXU4_9RHOB</name>
<proteinExistence type="predicted"/>
<reference evidence="2 3" key="1">
    <citation type="submission" date="2013-03" db="EMBL/GenBank/DDBJ databases">
        <authorList>
            <person name="Fiebig A."/>
            <person name="Goeker M."/>
            <person name="Klenk H.-P.P."/>
        </authorList>
    </citation>
    <scope>NUCLEOTIDE SEQUENCE [LARGE SCALE GENOMIC DNA]</scope>
    <source>
        <strain evidence="3">DSM 19469</strain>
    </source>
</reference>
<accession>W8RXU4</accession>
<dbReference type="AlphaFoldDB" id="W8RXU4"/>
<keyword evidence="3" id="KW-1185">Reference proteome</keyword>
<keyword evidence="1" id="KW-0812">Transmembrane</keyword>
<feature type="transmembrane region" description="Helical" evidence="1">
    <location>
        <begin position="38"/>
        <end position="62"/>
    </location>
</feature>
<sequence>MWKIRTSRQFALALLSWVIAAVVGITVAFMAVGFFHLWVLVGVFGAIGATLATGLVLQLALCTDVDAVLAAREAGAPTDAGAEETAEATDRAA</sequence>